<dbReference type="GeneID" id="113859691"/>
<keyword evidence="3" id="KW-1185">Reference proteome</keyword>
<dbReference type="OrthoDB" id="774923at2759"/>
<dbReference type="RefSeq" id="XP_027348201.1">
    <property type="nucleotide sequence ID" value="XM_027492400.1"/>
</dbReference>
<feature type="region of interest" description="Disordered" evidence="2">
    <location>
        <begin position="1"/>
        <end position="68"/>
    </location>
</feature>
<protein>
    <submittedName>
        <fullName evidence="4">QWRF motif-containing protein 3-like</fullName>
    </submittedName>
</protein>
<dbReference type="GO" id="GO:0005880">
    <property type="term" value="C:nuclear microtubule"/>
    <property type="evidence" value="ECO:0007669"/>
    <property type="project" value="TreeGrafter"/>
</dbReference>
<sequence>MKSDSHDSVSTHSPKIRTRQVSSRFMSPNPTGSPERGSASATNSPFRRFPSRGHRWPSTAKRNSTTLADHIGDERLREREHHNHHHNQNQKATNRTNSVFSSLTKQRSCRELSNNNNNSNGFEENDQPIIGRSMRYSFPGKSSSLGKKQSYHMVPGRLSLDENALQRNSDYSRNSIDSESDNTSFNYLPRTWSYRKVGKDVQSKYMATSSLRGRASDSDISNSKPLSSDESWVMKKLISEKAMKKANSLIGYMSSKSQWALSPGRSGSPPMSLESKDKPLSFSSLRPQNKSVEKILSMGFDLFRSKKSSTSVGLANSEAVHQLRLLDNRLIQWRFANARAHAVNDNMSLQAESNLICALDGIAKLQRSVVQKKIELEREKLEMKLNFVLHSQMKLLETWASMERQHLAAISLMKQCLHSVICKVPLLEGAKVDIQWMSIAQRHASDLTASIKSVLSCFSPLADKNAELLSELAKIVAQEKLLLQEFNDLFQTMCVLELKERSLKCSFIQLKC</sequence>
<dbReference type="GO" id="GO:0051225">
    <property type="term" value="P:spindle assembly"/>
    <property type="evidence" value="ECO:0007669"/>
    <property type="project" value="TreeGrafter"/>
</dbReference>
<dbReference type="PANTHER" id="PTHR31807">
    <property type="entry name" value="AUGMIN FAMILY MEMBER"/>
    <property type="match status" value="1"/>
</dbReference>
<dbReference type="Proteomes" id="UP000694853">
    <property type="component" value="Unplaced"/>
</dbReference>
<reference evidence="3" key="1">
    <citation type="journal article" date="2019" name="Toxins">
        <title>Detection of Abrin-Like and Prepropulchellin-Like Toxin Genes and Transcripts Using Whole Genome Sequencing and Full-Length Transcript Sequencing of Abrus precatorius.</title>
        <authorList>
            <person name="Hovde B.T."/>
            <person name="Daligault H.E."/>
            <person name="Hanschen E.R."/>
            <person name="Kunde Y.A."/>
            <person name="Johnson M.B."/>
            <person name="Starkenburg S.R."/>
            <person name="Johnson S.L."/>
        </authorList>
    </citation>
    <scope>NUCLEOTIDE SEQUENCE [LARGE SCALE GENOMIC DNA]</scope>
</reference>
<dbReference type="AlphaFoldDB" id="A0A8B8KW74"/>
<evidence type="ECO:0000313" key="4">
    <source>
        <dbReference type="RefSeq" id="XP_027348201.1"/>
    </source>
</evidence>
<accession>A0A8B8KW74</accession>
<reference evidence="4" key="2">
    <citation type="submission" date="2025-08" db="UniProtKB">
        <authorList>
            <consortium name="RefSeq"/>
        </authorList>
    </citation>
    <scope>IDENTIFICATION</scope>
    <source>
        <tissue evidence="4">Young leaves</tissue>
    </source>
</reference>
<feature type="region of interest" description="Disordered" evidence="2">
    <location>
        <begin position="80"/>
        <end position="99"/>
    </location>
</feature>
<gene>
    <name evidence="4" type="primary">LOC113859691</name>
</gene>
<proteinExistence type="inferred from homology"/>
<dbReference type="KEGG" id="aprc:113859691"/>
<dbReference type="GO" id="GO:0008017">
    <property type="term" value="F:microtubule binding"/>
    <property type="evidence" value="ECO:0007669"/>
    <property type="project" value="TreeGrafter"/>
</dbReference>
<dbReference type="InterPro" id="IPR007573">
    <property type="entry name" value="QWRF"/>
</dbReference>
<comment type="similarity">
    <text evidence="1">Belongs to the QWRF family.</text>
</comment>
<evidence type="ECO:0000256" key="1">
    <source>
        <dbReference type="ARBA" id="ARBA00010016"/>
    </source>
</evidence>
<dbReference type="PANTHER" id="PTHR31807:SF31">
    <property type="entry name" value="QWRF MOTIF PROTEIN (DUF566)-RELATED"/>
    <property type="match status" value="1"/>
</dbReference>
<feature type="region of interest" description="Disordered" evidence="2">
    <location>
        <begin position="258"/>
        <end position="284"/>
    </location>
</feature>
<dbReference type="Pfam" id="PF04484">
    <property type="entry name" value="QWRF"/>
    <property type="match status" value="1"/>
</dbReference>
<name>A0A8B8KW74_ABRPR</name>
<evidence type="ECO:0000256" key="2">
    <source>
        <dbReference type="SAM" id="MobiDB-lite"/>
    </source>
</evidence>
<feature type="compositionally biased region" description="Polar residues" evidence="2">
    <location>
        <begin position="10"/>
        <end position="32"/>
    </location>
</feature>
<organism evidence="3 4">
    <name type="scientific">Abrus precatorius</name>
    <name type="common">Indian licorice</name>
    <name type="synonym">Glycine abrus</name>
    <dbReference type="NCBI Taxonomy" id="3816"/>
    <lineage>
        <taxon>Eukaryota</taxon>
        <taxon>Viridiplantae</taxon>
        <taxon>Streptophyta</taxon>
        <taxon>Embryophyta</taxon>
        <taxon>Tracheophyta</taxon>
        <taxon>Spermatophyta</taxon>
        <taxon>Magnoliopsida</taxon>
        <taxon>eudicotyledons</taxon>
        <taxon>Gunneridae</taxon>
        <taxon>Pentapetalae</taxon>
        <taxon>rosids</taxon>
        <taxon>fabids</taxon>
        <taxon>Fabales</taxon>
        <taxon>Fabaceae</taxon>
        <taxon>Papilionoideae</taxon>
        <taxon>50 kb inversion clade</taxon>
        <taxon>NPAAA clade</taxon>
        <taxon>indigoferoid/millettioid clade</taxon>
        <taxon>Abreae</taxon>
        <taxon>Abrus</taxon>
    </lineage>
</organism>
<evidence type="ECO:0000313" key="3">
    <source>
        <dbReference type="Proteomes" id="UP000694853"/>
    </source>
</evidence>
<dbReference type="GO" id="GO:0005737">
    <property type="term" value="C:cytoplasm"/>
    <property type="evidence" value="ECO:0007669"/>
    <property type="project" value="TreeGrafter"/>
</dbReference>